<feature type="domain" description="Aspartate/glutamate/uridylate kinase" evidence="11">
    <location>
        <begin position="7"/>
        <end position="208"/>
    </location>
</feature>
<dbReference type="EMBL" id="MFKK01000037">
    <property type="protein sequence ID" value="OGG39674.1"/>
    <property type="molecule type" value="Genomic_DNA"/>
</dbReference>
<evidence type="ECO:0000259" key="11">
    <source>
        <dbReference type="Pfam" id="PF00696"/>
    </source>
</evidence>
<dbReference type="PANTHER" id="PTHR42833:SF4">
    <property type="entry name" value="URIDYLATE KINASE PUMPKIN, CHLOROPLASTIC"/>
    <property type="match status" value="1"/>
</dbReference>
<dbReference type="STRING" id="1798471.A3A21_00010"/>
<keyword evidence="6" id="KW-0547">Nucleotide-binding</keyword>
<dbReference type="GO" id="GO:0005524">
    <property type="term" value="F:ATP binding"/>
    <property type="evidence" value="ECO:0007669"/>
    <property type="project" value="UniProtKB-KW"/>
</dbReference>
<dbReference type="Gene3D" id="3.40.1160.10">
    <property type="entry name" value="Acetylglutamate kinase-like"/>
    <property type="match status" value="1"/>
</dbReference>
<evidence type="ECO:0000256" key="4">
    <source>
        <dbReference type="ARBA" id="ARBA00022490"/>
    </source>
</evidence>
<dbReference type="GO" id="GO:0033862">
    <property type="term" value="F:UMP kinase activity"/>
    <property type="evidence" value="ECO:0007669"/>
    <property type="project" value="UniProtKB-EC"/>
</dbReference>
<reference evidence="12 13" key="1">
    <citation type="journal article" date="2016" name="Nat. Commun.">
        <title>Thousands of microbial genomes shed light on interconnected biogeochemical processes in an aquifer system.</title>
        <authorList>
            <person name="Anantharaman K."/>
            <person name="Brown C.T."/>
            <person name="Hug L.A."/>
            <person name="Sharon I."/>
            <person name="Castelle C.J."/>
            <person name="Probst A.J."/>
            <person name="Thomas B.C."/>
            <person name="Singh A."/>
            <person name="Wilkins M.J."/>
            <person name="Karaoz U."/>
            <person name="Brodie E.L."/>
            <person name="Williams K.H."/>
            <person name="Hubbard S.S."/>
            <person name="Banfield J.F."/>
        </authorList>
    </citation>
    <scope>NUCLEOTIDE SEQUENCE [LARGE SCALE GENOMIC DNA]</scope>
</reference>
<dbReference type="Pfam" id="PF00696">
    <property type="entry name" value="AA_kinase"/>
    <property type="match status" value="1"/>
</dbReference>
<keyword evidence="5" id="KW-0808">Transferase</keyword>
<comment type="similarity">
    <text evidence="2">Belongs to the UMP kinase family.</text>
</comment>
<dbReference type="InterPro" id="IPR036393">
    <property type="entry name" value="AceGlu_kinase-like_sf"/>
</dbReference>
<dbReference type="Proteomes" id="UP000176996">
    <property type="component" value="Unassembled WGS sequence"/>
</dbReference>
<evidence type="ECO:0000256" key="7">
    <source>
        <dbReference type="ARBA" id="ARBA00022777"/>
    </source>
</evidence>
<protein>
    <recommendedName>
        <fullName evidence="3">UMP kinase</fullName>
        <ecNumber evidence="3">2.7.4.22</ecNumber>
    </recommendedName>
    <alternativeName>
        <fullName evidence="10">Uridine monophosphate kinase</fullName>
    </alternativeName>
</protein>
<dbReference type="GO" id="GO:0006225">
    <property type="term" value="P:UDP biosynthetic process"/>
    <property type="evidence" value="ECO:0007669"/>
    <property type="project" value="TreeGrafter"/>
</dbReference>
<evidence type="ECO:0000256" key="2">
    <source>
        <dbReference type="ARBA" id="ARBA00007614"/>
    </source>
</evidence>
<dbReference type="InterPro" id="IPR001048">
    <property type="entry name" value="Asp/Glu/Uridylate_kinase"/>
</dbReference>
<evidence type="ECO:0000256" key="5">
    <source>
        <dbReference type="ARBA" id="ARBA00022679"/>
    </source>
</evidence>
<evidence type="ECO:0000256" key="3">
    <source>
        <dbReference type="ARBA" id="ARBA00012899"/>
    </source>
</evidence>
<keyword evidence="8" id="KW-0067">ATP-binding</keyword>
<organism evidence="12 13">
    <name type="scientific">Candidatus Jorgensenbacteria bacterium RIFCSPLOWO2_01_FULL_45_25b</name>
    <dbReference type="NCBI Taxonomy" id="1798471"/>
    <lineage>
        <taxon>Bacteria</taxon>
        <taxon>Candidatus Joergenseniibacteriota</taxon>
    </lineage>
</organism>
<dbReference type="EC" id="2.7.4.22" evidence="3"/>
<dbReference type="NCBIfam" id="TIGR02076">
    <property type="entry name" value="pyrH_arch"/>
    <property type="match status" value="1"/>
</dbReference>
<evidence type="ECO:0000256" key="9">
    <source>
        <dbReference type="ARBA" id="ARBA00022975"/>
    </source>
</evidence>
<evidence type="ECO:0000313" key="13">
    <source>
        <dbReference type="Proteomes" id="UP000176996"/>
    </source>
</evidence>
<evidence type="ECO:0000256" key="1">
    <source>
        <dbReference type="ARBA" id="ARBA00004791"/>
    </source>
</evidence>
<keyword evidence="7" id="KW-0418">Kinase</keyword>
<evidence type="ECO:0000256" key="6">
    <source>
        <dbReference type="ARBA" id="ARBA00022741"/>
    </source>
</evidence>
<comment type="caution">
    <text evidence="12">The sequence shown here is derived from an EMBL/GenBank/DDBJ whole genome shotgun (WGS) entry which is preliminary data.</text>
</comment>
<sequence length="231" mass="26097">MNHRFGKVVVIALGGSVIFPNNIDSDFLRRFRLFIRDQVSRYQRKFLIVAGGGKICRAYQQAASEVIQLPSEDQDWLGIHTTRCNAQLLRSVFRDIANPVVIDERYKVRTLRYPVTIASGWRPGNSTDYIAFALAEDFGVDEVVVAGKPKYVYTKDPRKYKSAKPLTLISWKEYRKLIPRKWVPGAHAPVDSVAARLGQEEGISAFVIGGTDLKNFQDMLNGKEFRGTMIG</sequence>
<gene>
    <name evidence="12" type="ORF">A3A21_00010</name>
</gene>
<evidence type="ECO:0000256" key="10">
    <source>
        <dbReference type="ARBA" id="ARBA00032092"/>
    </source>
</evidence>
<dbReference type="PANTHER" id="PTHR42833">
    <property type="entry name" value="URIDYLATE KINASE"/>
    <property type="match status" value="1"/>
</dbReference>
<name>A0A1F6BRW5_9BACT</name>
<accession>A0A1F6BRW5</accession>
<evidence type="ECO:0000256" key="8">
    <source>
        <dbReference type="ARBA" id="ARBA00022840"/>
    </source>
</evidence>
<proteinExistence type="inferred from homology"/>
<dbReference type="AlphaFoldDB" id="A0A1F6BRW5"/>
<keyword evidence="4" id="KW-0963">Cytoplasm</keyword>
<dbReference type="InterPro" id="IPR011818">
    <property type="entry name" value="Uridylate_kinase_arch/spir"/>
</dbReference>
<dbReference type="SUPFAM" id="SSF53633">
    <property type="entry name" value="Carbamate kinase-like"/>
    <property type="match status" value="1"/>
</dbReference>
<keyword evidence="9" id="KW-0665">Pyrimidine biosynthesis</keyword>
<evidence type="ECO:0000313" key="12">
    <source>
        <dbReference type="EMBL" id="OGG39674.1"/>
    </source>
</evidence>
<comment type="pathway">
    <text evidence="1">Pyrimidine metabolism; CTP biosynthesis via de novo pathway; UDP from UMP (UMPK route): step 1/1.</text>
</comment>